<feature type="region of interest" description="Disordered" evidence="2">
    <location>
        <begin position="375"/>
        <end position="410"/>
    </location>
</feature>
<protein>
    <submittedName>
        <fullName evidence="3">Uncharacterized protein</fullName>
    </submittedName>
</protein>
<dbReference type="EMBL" id="JAXCGZ010013672">
    <property type="protein sequence ID" value="KAK7072121.1"/>
    <property type="molecule type" value="Genomic_DNA"/>
</dbReference>
<keyword evidence="4" id="KW-1185">Reference proteome</keyword>
<feature type="coiled-coil region" evidence="1">
    <location>
        <begin position="311"/>
        <end position="338"/>
    </location>
</feature>
<feature type="compositionally biased region" description="Basic residues" evidence="2">
    <location>
        <begin position="166"/>
        <end position="175"/>
    </location>
</feature>
<dbReference type="Proteomes" id="UP001381693">
    <property type="component" value="Unassembled WGS sequence"/>
</dbReference>
<name>A0AAN8WTP0_HALRR</name>
<keyword evidence="1" id="KW-0175">Coiled coil</keyword>
<organism evidence="3 4">
    <name type="scientific">Halocaridina rubra</name>
    <name type="common">Hawaiian red shrimp</name>
    <dbReference type="NCBI Taxonomy" id="373956"/>
    <lineage>
        <taxon>Eukaryota</taxon>
        <taxon>Metazoa</taxon>
        <taxon>Ecdysozoa</taxon>
        <taxon>Arthropoda</taxon>
        <taxon>Crustacea</taxon>
        <taxon>Multicrustacea</taxon>
        <taxon>Malacostraca</taxon>
        <taxon>Eumalacostraca</taxon>
        <taxon>Eucarida</taxon>
        <taxon>Decapoda</taxon>
        <taxon>Pleocyemata</taxon>
        <taxon>Caridea</taxon>
        <taxon>Atyoidea</taxon>
        <taxon>Atyidae</taxon>
        <taxon>Halocaridina</taxon>
    </lineage>
</organism>
<accession>A0AAN8WTP0</accession>
<feature type="region of interest" description="Disordered" evidence="2">
    <location>
        <begin position="166"/>
        <end position="195"/>
    </location>
</feature>
<sequence length="685" mass="77439">MGRSMALQKILKGIGELYEYSKADGSNNIVALNKDLSVPKTLLPYVRVSPLSEKKIVPYSVALQSKNDINAKNQIGESCGCDENMKTDPCPIIWNDDDDAPFLGFSDSGESAAIIPSLLVAKRAASSCSDQTSSILPKKIKTKQKREHRIVPFSCKNVKKGRRKGVTGLKKASRKMSKENSGIVTGNGPMILSEGTSEDNATRMLDFSNLERQSNMQWTADLDEDLHLKIESIKQEADITIENEDFDCPTYDVPERMFSSGNLQNPTSDHLLSSFLQINNNLGVSLENENDLVSRCSQSKSFNGHRKQFDLRDLTSQLLELSNKNNNVDKKLAKLKQEYESKVALFQAEKRGNETKMKNILKLLQSWKDGGEVNHSEIGTTSFSNKNTGLSSKRKEGFQQSAAEGHYSRKRARKGIKILHDKIGNSDSQSPDKGLKTLPLDILYDKGGHYDSQSPDEGLIDSDNFFDESVEGFSLESLDVQLVCLIDNNIHNTNFPKPESKKKLKNQMEETPHSILMTSELGKDYKEEDILKKIFALKPCIKLKDIYKDRNKNKQEQLSQKEIKKEKLASIEVKCEKISKCEAKHEKFSLIDVKCGSYVVVKLSSKKSVKHYCAVICEKSESGEWFALYMERKTKQEFIFPEKEIIYKIDEGDIVRVLQEPEVIIRGLRVYYVFPDYLDDIESLK</sequence>
<reference evidence="3 4" key="1">
    <citation type="submission" date="2023-11" db="EMBL/GenBank/DDBJ databases">
        <title>Halocaridina rubra genome assembly.</title>
        <authorList>
            <person name="Smith C."/>
        </authorList>
    </citation>
    <scope>NUCLEOTIDE SEQUENCE [LARGE SCALE GENOMIC DNA]</scope>
    <source>
        <strain evidence="3">EP-1</strain>
        <tissue evidence="3">Whole</tissue>
    </source>
</reference>
<evidence type="ECO:0000256" key="1">
    <source>
        <dbReference type="SAM" id="Coils"/>
    </source>
</evidence>
<evidence type="ECO:0000256" key="2">
    <source>
        <dbReference type="SAM" id="MobiDB-lite"/>
    </source>
</evidence>
<comment type="caution">
    <text evidence="3">The sequence shown here is derived from an EMBL/GenBank/DDBJ whole genome shotgun (WGS) entry which is preliminary data.</text>
</comment>
<proteinExistence type="predicted"/>
<dbReference type="AlphaFoldDB" id="A0AAN8WTP0"/>
<feature type="coiled-coil region" evidence="1">
    <location>
        <begin position="544"/>
        <end position="571"/>
    </location>
</feature>
<gene>
    <name evidence="3" type="ORF">SK128_013985</name>
</gene>
<evidence type="ECO:0000313" key="3">
    <source>
        <dbReference type="EMBL" id="KAK7072121.1"/>
    </source>
</evidence>
<feature type="compositionally biased region" description="Polar residues" evidence="2">
    <location>
        <begin position="377"/>
        <end position="391"/>
    </location>
</feature>
<evidence type="ECO:0000313" key="4">
    <source>
        <dbReference type="Proteomes" id="UP001381693"/>
    </source>
</evidence>